<evidence type="ECO:0000313" key="4">
    <source>
        <dbReference type="EMBL" id="MDN0023965.1"/>
    </source>
</evidence>
<dbReference type="Gene3D" id="2.60.40.10">
    <property type="entry name" value="Immunoglobulins"/>
    <property type="match status" value="1"/>
</dbReference>
<dbReference type="GO" id="GO:0005975">
    <property type="term" value="P:carbohydrate metabolic process"/>
    <property type="evidence" value="ECO:0007669"/>
    <property type="project" value="InterPro"/>
</dbReference>
<dbReference type="GO" id="GO:0004553">
    <property type="term" value="F:hydrolase activity, hydrolyzing O-glycosyl compounds"/>
    <property type="evidence" value="ECO:0007669"/>
    <property type="project" value="InterPro"/>
</dbReference>
<reference evidence="4" key="2">
    <citation type="submission" date="2023-08" db="EMBL/GenBank/DDBJ databases">
        <title>Identification and characterization of horizontal gene transfer across gut microbiota members of farm animals based on homology search.</title>
        <authorList>
            <person name="Schwarzerova J."/>
            <person name="Nykrynova M."/>
            <person name="Jureckova K."/>
            <person name="Cejkova D."/>
            <person name="Rychlik I."/>
        </authorList>
    </citation>
    <scope>NUCLEOTIDE SEQUENCE</scope>
    <source>
        <strain evidence="4">ET15</strain>
        <strain evidence="3">ET37</strain>
    </source>
</reference>
<evidence type="ECO:0000256" key="1">
    <source>
        <dbReference type="SAM" id="SignalP"/>
    </source>
</evidence>
<keyword evidence="4" id="KW-0378">Hydrolase</keyword>
<dbReference type="InterPro" id="IPR004193">
    <property type="entry name" value="Glyco_hydro_13_N"/>
</dbReference>
<accession>A0AAW7JM97</accession>
<name>A0AAW7JM97_9BACT</name>
<dbReference type="EMBL" id="JAUEIE010000001">
    <property type="protein sequence ID" value="MDN0021468.1"/>
    <property type="molecule type" value="Genomic_DNA"/>
</dbReference>
<dbReference type="SUPFAM" id="SSF53474">
    <property type="entry name" value="alpha/beta-Hydrolases"/>
    <property type="match status" value="1"/>
</dbReference>
<dbReference type="RefSeq" id="WP_273531396.1">
    <property type="nucleotide sequence ID" value="NZ_CALUKV010000006.1"/>
</dbReference>
<keyword evidence="5" id="KW-1185">Reference proteome</keyword>
<gene>
    <name evidence="3" type="ORF">QVN81_00290</name>
    <name evidence="4" type="ORF">QVN84_00285</name>
</gene>
<reference evidence="4" key="1">
    <citation type="submission" date="2023-06" db="EMBL/GenBank/DDBJ databases">
        <authorList>
            <person name="Zeman M."/>
            <person name="Kubasova T."/>
            <person name="Jahodarova E."/>
            <person name="Nykrynova M."/>
            <person name="Rychlik I."/>
        </authorList>
    </citation>
    <scope>NUCLEOTIDE SEQUENCE</scope>
    <source>
        <strain evidence="4">ET15</strain>
        <strain evidence="3">ET37</strain>
    </source>
</reference>
<evidence type="ECO:0000313" key="3">
    <source>
        <dbReference type="EMBL" id="MDN0021468.1"/>
    </source>
</evidence>
<dbReference type="SUPFAM" id="SSF81296">
    <property type="entry name" value="E set domains"/>
    <property type="match status" value="1"/>
</dbReference>
<dbReference type="InterPro" id="IPR050583">
    <property type="entry name" value="Mycobacterial_A85_antigen"/>
</dbReference>
<organism evidence="4 6">
    <name type="scientific">Leyella lascolaii</name>
    <dbReference type="NCBI Taxonomy" id="1776379"/>
    <lineage>
        <taxon>Bacteria</taxon>
        <taxon>Pseudomonadati</taxon>
        <taxon>Bacteroidota</taxon>
        <taxon>Bacteroidia</taxon>
        <taxon>Bacteroidales</taxon>
        <taxon>Prevotellaceae</taxon>
        <taxon>Leyella</taxon>
    </lineage>
</organism>
<dbReference type="InterPro" id="IPR000801">
    <property type="entry name" value="Esterase-like"/>
</dbReference>
<dbReference type="GO" id="GO:0016747">
    <property type="term" value="F:acyltransferase activity, transferring groups other than amino-acyl groups"/>
    <property type="evidence" value="ECO:0007669"/>
    <property type="project" value="TreeGrafter"/>
</dbReference>
<evidence type="ECO:0000259" key="2">
    <source>
        <dbReference type="Pfam" id="PF02922"/>
    </source>
</evidence>
<sequence>MKRFTIFLAGMALSVASMAQQALWDKASAVSPVENPDGSVTFNLFAPEAKKVEVTGDFNQTSPVTLPMTKNDKGMWTATTSQLAPELYSYSFNVDGMRVTDPSNAYMNRDITTYSSLFIISKEKGDRGSLYSVNDVPHGTVAKVWYDSPTLGMKRRLTVYTPAGYSTEKQYPVMYLMHGMGGDENAWSELGRAAQILDNLIASGKATPMIVVMPNGNTNCSAAPGEWSAGMYIPGHYTIKTKAKASMEESFMDIVSFTDSNYSTIKRREGRAVCGLSMGGGHTFGISMLYPDTFDYYGLFSAAPWIKGNRDLKDFAARLRADKETCGRLQKLFDSHPKLYWIAIGKDDFLYGPNKDLRQYFDEKGYKYEYYENDGGHIWRNWRIYLSMYAQMIFKDM</sequence>
<feature type="signal peptide" evidence="1">
    <location>
        <begin position="1"/>
        <end position="19"/>
    </location>
</feature>
<dbReference type="PANTHER" id="PTHR48098:SF1">
    <property type="entry name" value="DIACYLGLYCEROL ACYLTRANSFERASE_MYCOLYLTRANSFERASE AG85A"/>
    <property type="match status" value="1"/>
</dbReference>
<dbReference type="InterPro" id="IPR014756">
    <property type="entry name" value="Ig_E-set"/>
</dbReference>
<dbReference type="Gene3D" id="3.40.50.1820">
    <property type="entry name" value="alpha/beta hydrolase"/>
    <property type="match status" value="1"/>
</dbReference>
<feature type="domain" description="Glycoside hydrolase family 13 N-terminal" evidence="2">
    <location>
        <begin position="36"/>
        <end position="95"/>
    </location>
</feature>
<dbReference type="InterPro" id="IPR029058">
    <property type="entry name" value="AB_hydrolase_fold"/>
</dbReference>
<dbReference type="AlphaFoldDB" id="A0AAW7JM97"/>
<dbReference type="EMBL" id="JAUEIF010000001">
    <property type="protein sequence ID" value="MDN0023965.1"/>
    <property type="molecule type" value="Genomic_DNA"/>
</dbReference>
<feature type="chain" id="PRO_5043510394" evidence="1">
    <location>
        <begin position="20"/>
        <end position="397"/>
    </location>
</feature>
<dbReference type="InterPro" id="IPR013783">
    <property type="entry name" value="Ig-like_fold"/>
</dbReference>
<evidence type="ECO:0000313" key="6">
    <source>
        <dbReference type="Proteomes" id="UP001168478"/>
    </source>
</evidence>
<comment type="caution">
    <text evidence="4">The sequence shown here is derived from an EMBL/GenBank/DDBJ whole genome shotgun (WGS) entry which is preliminary data.</text>
</comment>
<evidence type="ECO:0000313" key="5">
    <source>
        <dbReference type="Proteomes" id="UP001167831"/>
    </source>
</evidence>
<protein>
    <submittedName>
        <fullName evidence="4">Alpha/beta hydrolase-fold protein</fullName>
    </submittedName>
</protein>
<proteinExistence type="predicted"/>
<dbReference type="PANTHER" id="PTHR48098">
    <property type="entry name" value="ENTEROCHELIN ESTERASE-RELATED"/>
    <property type="match status" value="1"/>
</dbReference>
<dbReference type="Pfam" id="PF02922">
    <property type="entry name" value="CBM_48"/>
    <property type="match status" value="1"/>
</dbReference>
<dbReference type="Proteomes" id="UP001168478">
    <property type="component" value="Unassembled WGS sequence"/>
</dbReference>
<keyword evidence="1" id="KW-0732">Signal</keyword>
<dbReference type="CDD" id="cd11294">
    <property type="entry name" value="E_set_Esterase_like_N"/>
    <property type="match status" value="1"/>
</dbReference>
<dbReference type="Pfam" id="PF00756">
    <property type="entry name" value="Esterase"/>
    <property type="match status" value="1"/>
</dbReference>
<dbReference type="Proteomes" id="UP001167831">
    <property type="component" value="Unassembled WGS sequence"/>
</dbReference>